<dbReference type="EMBL" id="JAUZQC010000014">
    <property type="protein sequence ID" value="KAK5860029.1"/>
    <property type="molecule type" value="Genomic_DNA"/>
</dbReference>
<evidence type="ECO:0000313" key="2">
    <source>
        <dbReference type="Proteomes" id="UP001346869"/>
    </source>
</evidence>
<reference evidence="1 2" key="2">
    <citation type="journal article" date="2023" name="Mol. Biol. Evol.">
        <title>Genomics of Secondarily Temperate Adaptation in the Only Non-Antarctic Icefish.</title>
        <authorList>
            <person name="Rivera-Colon A.G."/>
            <person name="Rayamajhi N."/>
            <person name="Minhas B.F."/>
            <person name="Madrigal G."/>
            <person name="Bilyk K.T."/>
            <person name="Yoon V."/>
            <person name="Hune M."/>
            <person name="Gregory S."/>
            <person name="Cheng C.H.C."/>
            <person name="Catchen J.M."/>
        </authorList>
    </citation>
    <scope>NUCLEOTIDE SEQUENCE [LARGE SCALE GENOMIC DNA]</scope>
    <source>
        <strain evidence="1">JMC-PN-2008</strain>
    </source>
</reference>
<proteinExistence type="predicted"/>
<comment type="caution">
    <text evidence="1">The sequence shown here is derived from an EMBL/GenBank/DDBJ whole genome shotgun (WGS) entry which is preliminary data.</text>
</comment>
<dbReference type="AlphaFoldDB" id="A0AAN7XGY4"/>
<keyword evidence="2" id="KW-1185">Reference proteome</keyword>
<name>A0AAN7XGY4_ELEMC</name>
<reference evidence="1 2" key="1">
    <citation type="journal article" date="2023" name="Genes (Basel)">
        <title>Chromosome-Level Genome Assembly and Circadian Gene Repertoire of the Patagonia Blennie Eleginops maclovinus-The Closest Ancestral Proxy of Antarctic Cryonotothenioids.</title>
        <authorList>
            <person name="Cheng C.C."/>
            <person name="Rivera-Colon A.G."/>
            <person name="Minhas B.F."/>
            <person name="Wilson L."/>
            <person name="Rayamajhi N."/>
            <person name="Vargas-Chacoff L."/>
            <person name="Catchen J.M."/>
        </authorList>
    </citation>
    <scope>NUCLEOTIDE SEQUENCE [LARGE SCALE GENOMIC DNA]</scope>
    <source>
        <strain evidence="1">JMC-PN-2008</strain>
    </source>
</reference>
<accession>A0AAN7XGY4</accession>
<organism evidence="1 2">
    <name type="scientific">Eleginops maclovinus</name>
    <name type="common">Patagonian blennie</name>
    <name type="synonym">Eleginus maclovinus</name>
    <dbReference type="NCBI Taxonomy" id="56733"/>
    <lineage>
        <taxon>Eukaryota</taxon>
        <taxon>Metazoa</taxon>
        <taxon>Chordata</taxon>
        <taxon>Craniata</taxon>
        <taxon>Vertebrata</taxon>
        <taxon>Euteleostomi</taxon>
        <taxon>Actinopterygii</taxon>
        <taxon>Neopterygii</taxon>
        <taxon>Teleostei</taxon>
        <taxon>Neoteleostei</taxon>
        <taxon>Acanthomorphata</taxon>
        <taxon>Eupercaria</taxon>
        <taxon>Perciformes</taxon>
        <taxon>Notothenioidei</taxon>
        <taxon>Eleginopidae</taxon>
        <taxon>Eleginops</taxon>
    </lineage>
</organism>
<evidence type="ECO:0000313" key="1">
    <source>
        <dbReference type="EMBL" id="KAK5860029.1"/>
    </source>
</evidence>
<sequence>MDVRLPVRRLKESRASTRYGVSLLERSLLIGLRSVLLSGVVAINLNQCPGITAGRLGQRQNHGPLRGS</sequence>
<protein>
    <submittedName>
        <fullName evidence="1">Uncharacterized protein</fullName>
    </submittedName>
</protein>
<dbReference type="Proteomes" id="UP001346869">
    <property type="component" value="Unassembled WGS sequence"/>
</dbReference>
<gene>
    <name evidence="1" type="ORF">PBY51_021538</name>
</gene>